<dbReference type="Pfam" id="PF00270">
    <property type="entry name" value="DEAD"/>
    <property type="match status" value="1"/>
</dbReference>
<keyword evidence="8" id="KW-0539">Nucleus</keyword>
<dbReference type="GO" id="GO:0046872">
    <property type="term" value="F:metal ion binding"/>
    <property type="evidence" value="ECO:0007669"/>
    <property type="project" value="UniProtKB-KW"/>
</dbReference>
<dbReference type="InterPro" id="IPR011545">
    <property type="entry name" value="DEAD/DEAH_box_helicase_dom"/>
</dbReference>
<dbReference type="SMART" id="SM00490">
    <property type="entry name" value="HELICc"/>
    <property type="match status" value="1"/>
</dbReference>
<dbReference type="CDD" id="cd18787">
    <property type="entry name" value="SF2_C_DEAD"/>
    <property type="match status" value="1"/>
</dbReference>
<dbReference type="InterPro" id="IPR014001">
    <property type="entry name" value="Helicase_ATP-bd"/>
</dbReference>
<dbReference type="PANTHER" id="PTHR47959:SF20">
    <property type="entry name" value="RNA HELICASE"/>
    <property type="match status" value="1"/>
</dbReference>
<dbReference type="PROSITE" id="PS51192">
    <property type="entry name" value="HELICASE_ATP_BIND_1"/>
    <property type="match status" value="1"/>
</dbReference>
<dbReference type="InterPro" id="IPR027417">
    <property type="entry name" value="P-loop_NTPase"/>
</dbReference>
<dbReference type="InterPro" id="IPR005493">
    <property type="entry name" value="RraA/RraA-like"/>
</dbReference>
<proteinExistence type="inferred from homology"/>
<evidence type="ECO:0000256" key="4">
    <source>
        <dbReference type="ARBA" id="ARBA00022801"/>
    </source>
</evidence>
<feature type="region of interest" description="Disordered" evidence="12">
    <location>
        <begin position="559"/>
        <end position="633"/>
    </location>
</feature>
<feature type="compositionally biased region" description="Basic and acidic residues" evidence="12">
    <location>
        <begin position="504"/>
        <end position="515"/>
    </location>
</feature>
<dbReference type="InterPro" id="IPR036704">
    <property type="entry name" value="RraA/RraA-like_sf"/>
</dbReference>
<evidence type="ECO:0000256" key="3">
    <source>
        <dbReference type="ARBA" id="ARBA00022741"/>
    </source>
</evidence>
<keyword evidence="3" id="KW-0547">Nucleotide-binding</keyword>
<name>A0A8H8SYF2_9AGAM</name>
<dbReference type="GO" id="GO:0005634">
    <property type="term" value="C:nucleus"/>
    <property type="evidence" value="ECO:0007669"/>
    <property type="project" value="UniProtKB-SubCell"/>
</dbReference>
<comment type="cofactor">
    <cofactor evidence="10">
        <name>Mg(2+)</name>
        <dbReference type="ChEBI" id="CHEBI:18420"/>
    </cofactor>
</comment>
<dbReference type="EMBL" id="CP059665">
    <property type="protein sequence ID" value="QRW22449.1"/>
    <property type="molecule type" value="Genomic_DNA"/>
</dbReference>
<dbReference type="InterPro" id="IPR050079">
    <property type="entry name" value="DEAD_box_RNA_helicase"/>
</dbReference>
<keyword evidence="10" id="KW-0460">Magnesium</keyword>
<feature type="compositionally biased region" description="Acidic residues" evidence="12">
    <location>
        <begin position="47"/>
        <end position="56"/>
    </location>
</feature>
<dbReference type="InterPro" id="IPR001650">
    <property type="entry name" value="Helicase_C-like"/>
</dbReference>
<dbReference type="GO" id="GO:0042254">
    <property type="term" value="P:ribosome biogenesis"/>
    <property type="evidence" value="ECO:0007669"/>
    <property type="project" value="UniProtKB-KW"/>
</dbReference>
<evidence type="ECO:0000256" key="7">
    <source>
        <dbReference type="ARBA" id="ARBA00022884"/>
    </source>
</evidence>
<dbReference type="GO" id="GO:0010467">
    <property type="term" value="P:gene expression"/>
    <property type="evidence" value="ECO:0007669"/>
    <property type="project" value="UniProtKB-ARBA"/>
</dbReference>
<organism evidence="16 17">
    <name type="scientific">Rhizoctonia solani</name>
    <dbReference type="NCBI Taxonomy" id="456999"/>
    <lineage>
        <taxon>Eukaryota</taxon>
        <taxon>Fungi</taxon>
        <taxon>Dikarya</taxon>
        <taxon>Basidiomycota</taxon>
        <taxon>Agaricomycotina</taxon>
        <taxon>Agaricomycetes</taxon>
        <taxon>Cantharellales</taxon>
        <taxon>Ceratobasidiaceae</taxon>
        <taxon>Rhizoctonia</taxon>
    </lineage>
</organism>
<feature type="compositionally biased region" description="Low complexity" evidence="12">
    <location>
        <begin position="559"/>
        <end position="574"/>
    </location>
</feature>
<evidence type="ECO:0000256" key="10">
    <source>
        <dbReference type="PIRSR" id="PIRSR605493-1"/>
    </source>
</evidence>
<dbReference type="Pfam" id="PF00271">
    <property type="entry name" value="Helicase_C"/>
    <property type="match status" value="1"/>
</dbReference>
<comment type="similarity">
    <text evidence="9">Belongs to the DEAD box helicase family. DDX47/RRP3 subfamily.</text>
</comment>
<evidence type="ECO:0000256" key="5">
    <source>
        <dbReference type="ARBA" id="ARBA00022806"/>
    </source>
</evidence>
<dbReference type="InterPro" id="IPR000629">
    <property type="entry name" value="RNA-helicase_DEAD-box_CS"/>
</dbReference>
<dbReference type="SUPFAM" id="SSF52540">
    <property type="entry name" value="P-loop containing nucleoside triphosphate hydrolases"/>
    <property type="match status" value="1"/>
</dbReference>
<dbReference type="InterPro" id="IPR044765">
    <property type="entry name" value="DDX47/Rrp3_DEADc"/>
</dbReference>
<dbReference type="GO" id="GO:0005829">
    <property type="term" value="C:cytosol"/>
    <property type="evidence" value="ECO:0007669"/>
    <property type="project" value="TreeGrafter"/>
</dbReference>
<keyword evidence="5 16" id="KW-0347">Helicase</keyword>
<keyword evidence="4" id="KW-0378">Hydrolase</keyword>
<protein>
    <submittedName>
        <fullName evidence="16">DEAD/DEAH box helicase</fullName>
    </submittedName>
</protein>
<dbReference type="SUPFAM" id="SSF89562">
    <property type="entry name" value="RraA-like"/>
    <property type="match status" value="1"/>
</dbReference>
<evidence type="ECO:0000256" key="8">
    <source>
        <dbReference type="ARBA" id="ARBA00023242"/>
    </source>
</evidence>
<sequence>MASTGMSSLQARALKMKKLAKAEKKARALAKGGKSANPEVVTTTSDETPDGQEEELSATHGGQDVEDLEQSESGTEDSPNDVTSVAPVAPKSSASATFDSLGLISPLLEALKQVGYSKPTEIQAGIIPHALEGKDVIGVAETGSGKTAAFALPILQKLWDEPRGLFACVLAPTRELAYQIAQQFEALGSAIGVRCATIVGGMDMMSQSIALGKRPHIIVATPGRLNDHLENTKGFSLRGLRYLVLDEADRLLDMDFGPVIDKILKVLPRERNTFLFSATMSTKVAKLQRASLQNPVRVEVNGKYSTVSTLLQYYLLTPFANKDVHLVHLANELAANSIIIFTRTVHDAQRLSMVLRNLGFPAVPLHGQLSQSARLGALNKFKAGGRSLLIATDVASRGLDIPTVDVVINFDIPTHSKDYIHRVGRTARAGRSGKSITLVTQYDVELLQRIEGVIGKKMMEFPIDKAEVMLLKERVGEAQRLAVQELKESGGAAGARGGRKRHRDKDESGRDRMDRDDDVVEAGTETSTQYLIANIGEAYKFEMSDPSSFDIHVWNASRPNQATRTRPNTRAPNTFRVSRQDPDPNPSLLPSTSHFMTTTWSPPPPTTPPAQPSRAPSISRSYSDQNAHSTETVSSSSYMMLLRELEQFSSSEITNALVSLGLSHRAMDAHVQRGGRLPDIHMLSPWPNDRSGQYMRICGYAYTIKIVPAATAYPPIVSILPQAIDAAPMGSIIVVSVPLNMNTAVWDNNMTVHAKSRGIRGAIIGGRTKDIVHHRAAGFPVFAQGNQETAFGQTGFVHPVETSGPIIVFPRTDLEDCFENGLSALKIHPGDIIVADRDGVACIPPELSRRVFEICRYTRQMNEGQAGGM</sequence>
<keyword evidence="10" id="KW-0479">Metal-binding</keyword>
<dbReference type="GO" id="GO:0003723">
    <property type="term" value="F:RNA binding"/>
    <property type="evidence" value="ECO:0007669"/>
    <property type="project" value="UniProtKB-KW"/>
</dbReference>
<feature type="region of interest" description="Disordered" evidence="12">
    <location>
        <begin position="22"/>
        <end position="87"/>
    </location>
</feature>
<dbReference type="InterPro" id="IPR014014">
    <property type="entry name" value="RNA_helicase_DEAD_Q_motif"/>
</dbReference>
<dbReference type="GeneID" id="67032315"/>
<dbReference type="Gene3D" id="3.50.30.40">
    <property type="entry name" value="Ribonuclease E inhibitor RraA/RraA-like"/>
    <property type="match status" value="1"/>
</dbReference>
<evidence type="ECO:0000256" key="9">
    <source>
        <dbReference type="ARBA" id="ARBA00024350"/>
    </source>
</evidence>
<dbReference type="SMART" id="SM00487">
    <property type="entry name" value="DEXDc"/>
    <property type="match status" value="1"/>
</dbReference>
<dbReference type="Proteomes" id="UP000650533">
    <property type="component" value="Chromosome 8"/>
</dbReference>
<dbReference type="GO" id="GO:0005524">
    <property type="term" value="F:ATP binding"/>
    <property type="evidence" value="ECO:0007669"/>
    <property type="project" value="UniProtKB-KW"/>
</dbReference>
<feature type="compositionally biased region" description="Pro residues" evidence="12">
    <location>
        <begin position="601"/>
        <end position="611"/>
    </location>
</feature>
<evidence type="ECO:0000256" key="6">
    <source>
        <dbReference type="ARBA" id="ARBA00022840"/>
    </source>
</evidence>
<dbReference type="KEGG" id="rsx:RhiXN_10036"/>
<dbReference type="PROSITE" id="PS00039">
    <property type="entry name" value="DEAD_ATP_HELICASE"/>
    <property type="match status" value="1"/>
</dbReference>
<dbReference type="Gene3D" id="3.40.50.300">
    <property type="entry name" value="P-loop containing nucleotide triphosphate hydrolases"/>
    <property type="match status" value="2"/>
</dbReference>
<accession>A0A8H8SYF2</accession>
<keyword evidence="2" id="KW-0690">Ribosome biogenesis</keyword>
<gene>
    <name evidence="16" type="ORF">RhiXN_10036</name>
</gene>
<evidence type="ECO:0000256" key="11">
    <source>
        <dbReference type="PROSITE-ProRule" id="PRU00552"/>
    </source>
</evidence>
<dbReference type="RefSeq" id="XP_043182686.1">
    <property type="nucleotide sequence ID" value="XM_043329852.1"/>
</dbReference>
<feature type="binding site" evidence="10">
    <location>
        <position position="770"/>
    </location>
    <ligand>
        <name>Mg(2+)</name>
        <dbReference type="ChEBI" id="CHEBI:18420"/>
    </ligand>
</feature>
<reference evidence="16" key="1">
    <citation type="submission" date="2020-05" db="EMBL/GenBank/DDBJ databases">
        <title>Evolutionary and genomic comparisons of hybrid uninucleate and nonhybrid Rhizoctonia fungi.</title>
        <authorList>
            <person name="Li C."/>
            <person name="Chen X."/>
        </authorList>
    </citation>
    <scope>NUCLEOTIDE SEQUENCE</scope>
    <source>
        <strain evidence="16">AG-1 IA</strain>
    </source>
</reference>
<feature type="compositionally biased region" description="Acidic residues" evidence="12">
    <location>
        <begin position="64"/>
        <end position="79"/>
    </location>
</feature>
<dbReference type="PANTHER" id="PTHR47959">
    <property type="entry name" value="ATP-DEPENDENT RNA HELICASE RHLE-RELATED"/>
    <property type="match status" value="1"/>
</dbReference>
<feature type="region of interest" description="Disordered" evidence="12">
    <location>
        <begin position="486"/>
        <end position="522"/>
    </location>
</feature>
<evidence type="ECO:0000259" key="14">
    <source>
        <dbReference type="PROSITE" id="PS51194"/>
    </source>
</evidence>
<evidence type="ECO:0000313" key="17">
    <source>
        <dbReference type="Proteomes" id="UP000650533"/>
    </source>
</evidence>
<dbReference type="AlphaFoldDB" id="A0A8H8SYF2"/>
<evidence type="ECO:0000256" key="2">
    <source>
        <dbReference type="ARBA" id="ARBA00022517"/>
    </source>
</evidence>
<dbReference type="CDD" id="cd17954">
    <property type="entry name" value="DEADc_DDX47"/>
    <property type="match status" value="1"/>
</dbReference>
<evidence type="ECO:0000259" key="13">
    <source>
        <dbReference type="PROSITE" id="PS51192"/>
    </source>
</evidence>
<dbReference type="PROSITE" id="PS51195">
    <property type="entry name" value="Q_MOTIF"/>
    <property type="match status" value="1"/>
</dbReference>
<dbReference type="CDD" id="cd16841">
    <property type="entry name" value="RraA_family"/>
    <property type="match status" value="1"/>
</dbReference>
<feature type="compositionally biased region" description="Polar residues" evidence="12">
    <location>
        <begin position="618"/>
        <end position="633"/>
    </location>
</feature>
<evidence type="ECO:0000256" key="12">
    <source>
        <dbReference type="SAM" id="MobiDB-lite"/>
    </source>
</evidence>
<dbReference type="Pfam" id="PF03737">
    <property type="entry name" value="RraA-like"/>
    <property type="match status" value="1"/>
</dbReference>
<feature type="domain" description="Helicase ATP-binding" evidence="13">
    <location>
        <begin position="127"/>
        <end position="298"/>
    </location>
</feature>
<evidence type="ECO:0000259" key="15">
    <source>
        <dbReference type="PROSITE" id="PS51195"/>
    </source>
</evidence>
<keyword evidence="7" id="KW-0694">RNA-binding</keyword>
<keyword evidence="6" id="KW-0067">ATP-binding</keyword>
<feature type="short sequence motif" description="Q motif" evidence="11">
    <location>
        <begin position="96"/>
        <end position="124"/>
    </location>
</feature>
<dbReference type="PROSITE" id="PS51194">
    <property type="entry name" value="HELICASE_CTER"/>
    <property type="match status" value="1"/>
</dbReference>
<feature type="domain" description="DEAD-box RNA helicase Q" evidence="15">
    <location>
        <begin position="96"/>
        <end position="124"/>
    </location>
</feature>
<dbReference type="GO" id="GO:0003724">
    <property type="term" value="F:RNA helicase activity"/>
    <property type="evidence" value="ECO:0007669"/>
    <property type="project" value="InterPro"/>
</dbReference>
<dbReference type="GO" id="GO:0016787">
    <property type="term" value="F:hydrolase activity"/>
    <property type="evidence" value="ECO:0007669"/>
    <property type="project" value="UniProtKB-KW"/>
</dbReference>
<evidence type="ECO:0000313" key="16">
    <source>
        <dbReference type="EMBL" id="QRW22449.1"/>
    </source>
</evidence>
<feature type="domain" description="Helicase C-terminal" evidence="14">
    <location>
        <begin position="321"/>
        <end position="469"/>
    </location>
</feature>
<evidence type="ECO:0000256" key="1">
    <source>
        <dbReference type="ARBA" id="ARBA00004123"/>
    </source>
</evidence>
<comment type="subcellular location">
    <subcellularLocation>
        <location evidence="1">Nucleus</location>
    </subcellularLocation>
</comment>